<proteinExistence type="predicted"/>
<reference evidence="1 2" key="1">
    <citation type="submission" date="2019-09" db="EMBL/GenBank/DDBJ databases">
        <title>Draft genome of the ectomycorrhizal ascomycete Sphaerosporella brunnea.</title>
        <authorList>
            <consortium name="DOE Joint Genome Institute"/>
            <person name="Benucci G.M."/>
            <person name="Marozzi G."/>
            <person name="Antonielli L."/>
            <person name="Sanchez S."/>
            <person name="Marco P."/>
            <person name="Wang X."/>
            <person name="Falini L.B."/>
            <person name="Barry K."/>
            <person name="Haridas S."/>
            <person name="Lipzen A."/>
            <person name="Labutti K."/>
            <person name="Grigoriev I.V."/>
            <person name="Murat C."/>
            <person name="Martin F."/>
            <person name="Albertini E."/>
            <person name="Donnini D."/>
            <person name="Bonito G."/>
        </authorList>
    </citation>
    <scope>NUCLEOTIDE SEQUENCE [LARGE SCALE GENOMIC DNA]</scope>
    <source>
        <strain evidence="1 2">Sb_GMNB300</strain>
    </source>
</reference>
<dbReference type="EMBL" id="VXIS01000471">
    <property type="protein sequence ID" value="KAA8893265.1"/>
    <property type="molecule type" value="Genomic_DNA"/>
</dbReference>
<dbReference type="Proteomes" id="UP000326924">
    <property type="component" value="Unassembled WGS sequence"/>
</dbReference>
<evidence type="ECO:0000313" key="2">
    <source>
        <dbReference type="Proteomes" id="UP000326924"/>
    </source>
</evidence>
<gene>
    <name evidence="1" type="ORF">FN846DRAFT_548229</name>
</gene>
<evidence type="ECO:0000313" key="1">
    <source>
        <dbReference type="EMBL" id="KAA8893265.1"/>
    </source>
</evidence>
<protein>
    <submittedName>
        <fullName evidence="1">Uncharacterized protein</fullName>
    </submittedName>
</protein>
<sequence>MRTYSNGKYPVTNFATNFQPWLTPCSLEANQFVRLAALVIRHEALKLDALPPDTEILLFSEAYLDTITSMLRQANLYQTIAQAGFQILDTFPHVLSTFAGPEGFLGAFISLADVVYRRASSQPKLSSQLGHLHGLPLLILRDLQILPTTSSEARGKILFHATEFWTILEAAISNVLDSHIQVVDIKELVNRLDMFGQLGAVLYALQPTNLTISLKLRPYLSSNSLGILKVKDASQIVDWANKFPFYFKMLCTSRMDVRLKGLTCMTDTLLAVWGEYRSHPIEGEPILGFLVDFLIENKVLEYIVGPESHSELINRSGNVPAFLIVNRKITEHLMDCLWQPVLDNKDPRIVKATLKMHQEMMTTMTTDHLYSLSRRVSRVPFTSFDSVLMHFVGHLVDRTSKAYSPEPRQRGDMESARLGPAPYEMLIRLMRLSSEHDDTTQSLEIFEKSNEQLTALAEFGPEDSARRRILEHCVEDIRVMNASVTGSYSVILAFLRRRPRNHRSGSPTALDIEYLVGKFDFAALVVRELVEFIDSHRTDKAISRLRKLKIRLELLSVILRLLPGSLSKGSHAQLWSYVVGEKSLGSSERNVGFDFYHGLGSSDTLSVYFDLDTSAGLYLTGGQETHPILDGIYREFFPALDCTDISFSPSMIDLCSRSLEYLNRGTQPQDHLNAHDNILHIFGCDQLWRIILSTRDEKLASATIDILVQAYLDCPRGHRSDTCQYH</sequence>
<keyword evidence="2" id="KW-1185">Reference proteome</keyword>
<accession>A0A5J5ECG8</accession>
<dbReference type="OrthoDB" id="5428828at2759"/>
<dbReference type="AlphaFoldDB" id="A0A5J5ECG8"/>
<comment type="caution">
    <text evidence="1">The sequence shown here is derived from an EMBL/GenBank/DDBJ whole genome shotgun (WGS) entry which is preliminary data.</text>
</comment>
<organism evidence="1 2">
    <name type="scientific">Sphaerosporella brunnea</name>
    <dbReference type="NCBI Taxonomy" id="1250544"/>
    <lineage>
        <taxon>Eukaryota</taxon>
        <taxon>Fungi</taxon>
        <taxon>Dikarya</taxon>
        <taxon>Ascomycota</taxon>
        <taxon>Pezizomycotina</taxon>
        <taxon>Pezizomycetes</taxon>
        <taxon>Pezizales</taxon>
        <taxon>Pyronemataceae</taxon>
        <taxon>Sphaerosporella</taxon>
    </lineage>
</organism>
<name>A0A5J5ECG8_9PEZI</name>
<dbReference type="InParanoid" id="A0A5J5ECG8"/>